<evidence type="ECO:0008006" key="3">
    <source>
        <dbReference type="Google" id="ProtNLM"/>
    </source>
</evidence>
<sequence length="80" mass="8925">MSRYITILSTDIRTPANLLDIVNVIKSFNEILSWTVDLEDADNILRLVSTREMGEELVQRLGTSGGKATVLEVFDTLELA</sequence>
<keyword evidence="2" id="KW-1185">Reference proteome</keyword>
<comment type="caution">
    <text evidence="1">The sequence shown here is derived from an EMBL/GenBank/DDBJ whole genome shotgun (WGS) entry which is preliminary data.</text>
</comment>
<reference evidence="1 2" key="1">
    <citation type="submission" date="2019-03" db="EMBL/GenBank/DDBJ databases">
        <title>Genomic Encyclopedia of Archaeal and Bacterial Type Strains, Phase II (KMG-II): from individual species to whole genera.</title>
        <authorList>
            <person name="Goeker M."/>
        </authorList>
    </citation>
    <scope>NUCLEOTIDE SEQUENCE [LARGE SCALE GENOMIC DNA]</scope>
    <source>
        <strain evidence="1 2">DSM 19034</strain>
    </source>
</reference>
<protein>
    <recommendedName>
        <fullName evidence="3">AsnC-like helix-turn-helix protein</fullName>
    </recommendedName>
</protein>
<dbReference type="RefSeq" id="WP_133554682.1">
    <property type="nucleotide sequence ID" value="NZ_SNWM01000002.1"/>
</dbReference>
<evidence type="ECO:0000313" key="1">
    <source>
        <dbReference type="EMBL" id="TDO22924.1"/>
    </source>
</evidence>
<organism evidence="1 2">
    <name type="scientific">Pedobacter duraquae</name>
    <dbReference type="NCBI Taxonomy" id="425511"/>
    <lineage>
        <taxon>Bacteria</taxon>
        <taxon>Pseudomonadati</taxon>
        <taxon>Bacteroidota</taxon>
        <taxon>Sphingobacteriia</taxon>
        <taxon>Sphingobacteriales</taxon>
        <taxon>Sphingobacteriaceae</taxon>
        <taxon>Pedobacter</taxon>
    </lineage>
</organism>
<dbReference type="Proteomes" id="UP000295499">
    <property type="component" value="Unassembled WGS sequence"/>
</dbReference>
<name>A0A4R6ILC3_9SPHI</name>
<proteinExistence type="predicted"/>
<dbReference type="EMBL" id="SNWM01000002">
    <property type="protein sequence ID" value="TDO22924.1"/>
    <property type="molecule type" value="Genomic_DNA"/>
</dbReference>
<accession>A0A4R6ILC3</accession>
<dbReference type="AlphaFoldDB" id="A0A4R6ILC3"/>
<gene>
    <name evidence="1" type="ORF">CLV32_1909</name>
</gene>
<evidence type="ECO:0000313" key="2">
    <source>
        <dbReference type="Proteomes" id="UP000295499"/>
    </source>
</evidence>
<dbReference type="OrthoDB" id="1036397at2"/>